<dbReference type="AlphaFoldDB" id="A0A4Y2DSA4"/>
<accession>A0A4Y2DSA4</accession>
<gene>
    <name evidence="1" type="ORF">AVEN_66843_1</name>
</gene>
<comment type="caution">
    <text evidence="1">The sequence shown here is derived from an EMBL/GenBank/DDBJ whole genome shotgun (WGS) entry which is preliminary data.</text>
</comment>
<evidence type="ECO:0000313" key="2">
    <source>
        <dbReference type="Proteomes" id="UP000499080"/>
    </source>
</evidence>
<evidence type="ECO:0000313" key="1">
    <source>
        <dbReference type="EMBL" id="GBM18485.1"/>
    </source>
</evidence>
<keyword evidence="2" id="KW-1185">Reference proteome</keyword>
<sequence length="118" mass="13684">MRKTSEQTPHSQNFFHNYGRSWLRSGLKPAGLQNQDFTIMSMRPSAVLLLMRYQTRGYNIIPPPVALSRDLVTLYQRFEWTCSGSLPKPPSNQWRSGAESRSGLCCFILKQQFRERSN</sequence>
<organism evidence="1 2">
    <name type="scientific">Araneus ventricosus</name>
    <name type="common">Orbweaver spider</name>
    <name type="synonym">Epeira ventricosa</name>
    <dbReference type="NCBI Taxonomy" id="182803"/>
    <lineage>
        <taxon>Eukaryota</taxon>
        <taxon>Metazoa</taxon>
        <taxon>Ecdysozoa</taxon>
        <taxon>Arthropoda</taxon>
        <taxon>Chelicerata</taxon>
        <taxon>Arachnida</taxon>
        <taxon>Araneae</taxon>
        <taxon>Araneomorphae</taxon>
        <taxon>Entelegynae</taxon>
        <taxon>Araneoidea</taxon>
        <taxon>Araneidae</taxon>
        <taxon>Araneus</taxon>
    </lineage>
</organism>
<reference evidence="1 2" key="1">
    <citation type="journal article" date="2019" name="Sci. Rep.">
        <title>Orb-weaving spider Araneus ventricosus genome elucidates the spidroin gene catalogue.</title>
        <authorList>
            <person name="Kono N."/>
            <person name="Nakamura H."/>
            <person name="Ohtoshi R."/>
            <person name="Moran D.A.P."/>
            <person name="Shinohara A."/>
            <person name="Yoshida Y."/>
            <person name="Fujiwara M."/>
            <person name="Mori M."/>
            <person name="Tomita M."/>
            <person name="Arakawa K."/>
        </authorList>
    </citation>
    <scope>NUCLEOTIDE SEQUENCE [LARGE SCALE GENOMIC DNA]</scope>
</reference>
<name>A0A4Y2DSA4_ARAVE</name>
<proteinExistence type="predicted"/>
<dbReference type="EMBL" id="BGPR01000404">
    <property type="protein sequence ID" value="GBM18485.1"/>
    <property type="molecule type" value="Genomic_DNA"/>
</dbReference>
<protein>
    <submittedName>
        <fullName evidence="1">Uncharacterized protein</fullName>
    </submittedName>
</protein>
<dbReference type="Proteomes" id="UP000499080">
    <property type="component" value="Unassembled WGS sequence"/>
</dbReference>